<organism evidence="3 4">
    <name type="scientific">Talaromyces islandicus</name>
    <name type="common">Penicillium islandicum</name>
    <dbReference type="NCBI Taxonomy" id="28573"/>
    <lineage>
        <taxon>Eukaryota</taxon>
        <taxon>Fungi</taxon>
        <taxon>Dikarya</taxon>
        <taxon>Ascomycota</taxon>
        <taxon>Pezizomycotina</taxon>
        <taxon>Eurotiomycetes</taxon>
        <taxon>Eurotiomycetidae</taxon>
        <taxon>Eurotiales</taxon>
        <taxon>Trichocomaceae</taxon>
        <taxon>Talaromyces</taxon>
        <taxon>Talaromyces sect. Islandici</taxon>
    </lineage>
</organism>
<feature type="region of interest" description="Disordered" evidence="1">
    <location>
        <begin position="249"/>
        <end position="326"/>
    </location>
</feature>
<keyword evidence="2" id="KW-0472">Membrane</keyword>
<feature type="transmembrane region" description="Helical" evidence="2">
    <location>
        <begin position="52"/>
        <end position="76"/>
    </location>
</feature>
<reference evidence="3 4" key="1">
    <citation type="submission" date="2015-04" db="EMBL/GenBank/DDBJ databases">
        <authorList>
            <person name="Syromyatnikov M.Y."/>
            <person name="Popov V.N."/>
        </authorList>
    </citation>
    <scope>NUCLEOTIDE SEQUENCE [LARGE SCALE GENOMIC DNA]</scope>
    <source>
        <strain evidence="3">WF-38-12</strain>
    </source>
</reference>
<evidence type="ECO:0000256" key="1">
    <source>
        <dbReference type="SAM" id="MobiDB-lite"/>
    </source>
</evidence>
<keyword evidence="4" id="KW-1185">Reference proteome</keyword>
<feature type="transmembrane region" description="Helical" evidence="2">
    <location>
        <begin position="88"/>
        <end position="111"/>
    </location>
</feature>
<protein>
    <recommendedName>
        <fullName evidence="5">DSC E3 ubiquitin ligase complex subunit 2</fullName>
    </recommendedName>
</protein>
<dbReference type="OMA" id="RYRQFWR"/>
<feature type="compositionally biased region" description="Low complexity" evidence="1">
    <location>
        <begin position="162"/>
        <end position="175"/>
    </location>
</feature>
<name>A0A0U1LPC1_TALIS</name>
<evidence type="ECO:0000313" key="4">
    <source>
        <dbReference type="Proteomes" id="UP000054383"/>
    </source>
</evidence>
<gene>
    <name evidence="3" type="ORF">PISL3812_02003</name>
</gene>
<evidence type="ECO:0000256" key="2">
    <source>
        <dbReference type="SAM" id="Phobius"/>
    </source>
</evidence>
<sequence length="326" mass="35102">MLSSGFTNAPVTKFLVIYIVASSVALSIFDVKHLAHILVVPHLWQYGQFSRVLLWQVAGYANSTEVLFAAMLAYHLRVVERMWGSRKLATFLLSVLPYTTIIAPLILALVLRPLSFNTLNYLPSGPTAIVFCVLAQYHASVPHTFKYRISTSGGSTGRRAANNNNSNSNSNNNNNQTQNDKPSLTILLSDKSTTYLVAAQLALSQFPASLLPAITGWAVGVAWRADLLPVSRGLGRGWRVPAWIVGEKEPARRSSPASASATAGTAAGGGVGTNGEDSEQYENLRRRLDAASAAAAAQQAASSSSVGGESQQRQRRPLLERFTNAF</sequence>
<keyword evidence="2" id="KW-1133">Transmembrane helix</keyword>
<dbReference type="STRING" id="28573.A0A0U1LPC1"/>
<evidence type="ECO:0008006" key="5">
    <source>
        <dbReference type="Google" id="ProtNLM"/>
    </source>
</evidence>
<dbReference type="EMBL" id="CVMT01000002">
    <property type="protein sequence ID" value="CRG84809.1"/>
    <property type="molecule type" value="Genomic_DNA"/>
</dbReference>
<dbReference type="AlphaFoldDB" id="A0A0U1LPC1"/>
<keyword evidence="2" id="KW-0812">Transmembrane</keyword>
<accession>A0A0U1LPC1</accession>
<feature type="compositionally biased region" description="Low complexity" evidence="1">
    <location>
        <begin position="253"/>
        <end position="265"/>
    </location>
</feature>
<feature type="compositionally biased region" description="Low complexity" evidence="1">
    <location>
        <begin position="290"/>
        <end position="305"/>
    </location>
</feature>
<proteinExistence type="predicted"/>
<feature type="transmembrane region" description="Helical" evidence="2">
    <location>
        <begin position="12"/>
        <end position="31"/>
    </location>
</feature>
<dbReference type="OrthoDB" id="272778at2759"/>
<dbReference type="Proteomes" id="UP000054383">
    <property type="component" value="Unassembled WGS sequence"/>
</dbReference>
<feature type="region of interest" description="Disordered" evidence="1">
    <location>
        <begin position="152"/>
        <end position="181"/>
    </location>
</feature>
<evidence type="ECO:0000313" key="3">
    <source>
        <dbReference type="EMBL" id="CRG84809.1"/>
    </source>
</evidence>